<dbReference type="Proteomes" id="UP000634136">
    <property type="component" value="Unassembled WGS sequence"/>
</dbReference>
<dbReference type="GO" id="GO:0045333">
    <property type="term" value="P:cellular respiration"/>
    <property type="evidence" value="ECO:0007669"/>
    <property type="project" value="InterPro"/>
</dbReference>
<comment type="function">
    <text evidence="3">Required for the function of coenzyme Q in the respiratory chain. May serve as a chaperone or may be involved in the transport of Q6 from its site of synthesis to the catalytic sites of the respiratory complexes.</text>
</comment>
<dbReference type="InterPro" id="IPR005031">
    <property type="entry name" value="COQ10_START"/>
</dbReference>
<dbReference type="AlphaFoldDB" id="A0A834THH9"/>
<protein>
    <submittedName>
        <fullName evidence="5">Coenzyme Q-binding protein COQ10-like protein, mitochondrial</fullName>
    </submittedName>
</protein>
<feature type="domain" description="Coenzyme Q-binding protein COQ10 START" evidence="4">
    <location>
        <begin position="104"/>
        <end position="231"/>
    </location>
</feature>
<name>A0A834THH9_9FABA</name>
<evidence type="ECO:0000256" key="2">
    <source>
        <dbReference type="ARBA" id="ARBA00011814"/>
    </source>
</evidence>
<dbReference type="InterPro" id="IPR023393">
    <property type="entry name" value="START-like_dom_sf"/>
</dbReference>
<evidence type="ECO:0000313" key="6">
    <source>
        <dbReference type="Proteomes" id="UP000634136"/>
    </source>
</evidence>
<accession>A0A834THH9</accession>
<dbReference type="Gene3D" id="3.30.530.20">
    <property type="match status" value="1"/>
</dbReference>
<dbReference type="GO" id="GO:0048039">
    <property type="term" value="F:ubiquinone binding"/>
    <property type="evidence" value="ECO:0007669"/>
    <property type="project" value="InterPro"/>
</dbReference>
<keyword evidence="6" id="KW-1185">Reference proteome</keyword>
<organism evidence="5 6">
    <name type="scientific">Senna tora</name>
    <dbReference type="NCBI Taxonomy" id="362788"/>
    <lineage>
        <taxon>Eukaryota</taxon>
        <taxon>Viridiplantae</taxon>
        <taxon>Streptophyta</taxon>
        <taxon>Embryophyta</taxon>
        <taxon>Tracheophyta</taxon>
        <taxon>Spermatophyta</taxon>
        <taxon>Magnoliopsida</taxon>
        <taxon>eudicotyledons</taxon>
        <taxon>Gunneridae</taxon>
        <taxon>Pentapetalae</taxon>
        <taxon>rosids</taxon>
        <taxon>fabids</taxon>
        <taxon>Fabales</taxon>
        <taxon>Fabaceae</taxon>
        <taxon>Caesalpinioideae</taxon>
        <taxon>Cassia clade</taxon>
        <taxon>Senna</taxon>
    </lineage>
</organism>
<dbReference type="PANTHER" id="PTHR12901:SF10">
    <property type="entry name" value="COENZYME Q-BINDING PROTEIN COQ10, MITOCHONDRIAL"/>
    <property type="match status" value="1"/>
</dbReference>
<dbReference type="GO" id="GO:0005739">
    <property type="term" value="C:mitochondrion"/>
    <property type="evidence" value="ECO:0007669"/>
    <property type="project" value="TreeGrafter"/>
</dbReference>
<dbReference type="SUPFAM" id="SSF55961">
    <property type="entry name" value="Bet v1-like"/>
    <property type="match status" value="1"/>
</dbReference>
<dbReference type="InterPro" id="IPR044996">
    <property type="entry name" value="COQ10-like"/>
</dbReference>
<gene>
    <name evidence="5" type="ORF">G2W53_031468</name>
</gene>
<proteinExistence type="inferred from homology"/>
<comment type="caution">
    <text evidence="5">The sequence shown here is derived from an EMBL/GenBank/DDBJ whole genome shotgun (WGS) entry which is preliminary data.</text>
</comment>
<dbReference type="PANTHER" id="PTHR12901">
    <property type="entry name" value="SPERM PROTEIN HOMOLOG"/>
    <property type="match status" value="1"/>
</dbReference>
<dbReference type="OrthoDB" id="292693at2759"/>
<evidence type="ECO:0000256" key="1">
    <source>
        <dbReference type="ARBA" id="ARBA00006885"/>
    </source>
</evidence>
<evidence type="ECO:0000259" key="4">
    <source>
        <dbReference type="Pfam" id="PF03364"/>
    </source>
</evidence>
<comment type="similarity">
    <text evidence="1">Belongs to the COQ10 family.</text>
</comment>
<evidence type="ECO:0000313" key="5">
    <source>
        <dbReference type="EMBL" id="KAF7817499.1"/>
    </source>
</evidence>
<reference evidence="5" key="1">
    <citation type="submission" date="2020-09" db="EMBL/GenBank/DDBJ databases">
        <title>Genome-Enabled Discovery of Anthraquinone Biosynthesis in Senna tora.</title>
        <authorList>
            <person name="Kang S.-H."/>
            <person name="Pandey R.P."/>
            <person name="Lee C.-M."/>
            <person name="Sim J.-S."/>
            <person name="Jeong J.-T."/>
            <person name="Choi B.-S."/>
            <person name="Jung M."/>
            <person name="Ginzburg D."/>
            <person name="Zhao K."/>
            <person name="Won S.Y."/>
            <person name="Oh T.-J."/>
            <person name="Yu Y."/>
            <person name="Kim N.-H."/>
            <person name="Lee O.R."/>
            <person name="Lee T.-H."/>
            <person name="Bashyal P."/>
            <person name="Kim T.-S."/>
            <person name="Lee W.-H."/>
            <person name="Kawkins C."/>
            <person name="Kim C.-K."/>
            <person name="Kim J.S."/>
            <person name="Ahn B.O."/>
            <person name="Rhee S.Y."/>
            <person name="Sohng J.K."/>
        </authorList>
    </citation>
    <scope>NUCLEOTIDE SEQUENCE</scope>
    <source>
        <tissue evidence="5">Leaf</tissue>
    </source>
</reference>
<dbReference type="Pfam" id="PF03364">
    <property type="entry name" value="Polyketide_cyc"/>
    <property type="match status" value="1"/>
</dbReference>
<comment type="subunit">
    <text evidence="2">Interacts with coenzyme Q.</text>
</comment>
<evidence type="ECO:0000256" key="3">
    <source>
        <dbReference type="ARBA" id="ARBA00024947"/>
    </source>
</evidence>
<dbReference type="CDD" id="cd07813">
    <property type="entry name" value="COQ10p_like"/>
    <property type="match status" value="1"/>
</dbReference>
<sequence length="253" mass="28518">MPPFLSTSKALRSFISHKNGVRQLISFGKSNGQLSKPDQCRCLSTIAGIQNRSIYKPSGCSADSKSFTGSLFDNNSLQTRQFLGCGDGEEGVLCKIYEEKRVLGYTPEQLFDVVAAVDFYHGFVPWCQRSEILKHYPDGSFDAELEIGFKFFVESYVSHVELERPKHIKSTVSKSNLFDHLINVWEFSPGPVPGTSNIYFLVDFKFQSPLYRQIASVFFKEVASRMVASFTERCRLIYGPAVPVLENSYGERA</sequence>
<dbReference type="EMBL" id="JAAIUW010000009">
    <property type="protein sequence ID" value="KAF7817499.1"/>
    <property type="molecule type" value="Genomic_DNA"/>
</dbReference>